<keyword evidence="4" id="KW-0597">Phosphoprotein</keyword>
<dbReference type="Gene3D" id="3.30.565.10">
    <property type="entry name" value="Histidine kinase-like ATPase, C-terminal domain"/>
    <property type="match status" value="1"/>
</dbReference>
<dbReference type="SUPFAM" id="SSF55785">
    <property type="entry name" value="PYP-like sensor domain (PAS domain)"/>
    <property type="match status" value="5"/>
</dbReference>
<dbReference type="EMBL" id="CP025096">
    <property type="protein sequence ID" value="AUD03253.1"/>
    <property type="molecule type" value="Genomic_DNA"/>
</dbReference>
<dbReference type="PRINTS" id="PR00344">
    <property type="entry name" value="BCTRLSENSOR"/>
</dbReference>
<dbReference type="Gene3D" id="3.30.450.20">
    <property type="entry name" value="PAS domain"/>
    <property type="match status" value="5"/>
</dbReference>
<dbReference type="SMART" id="SM00091">
    <property type="entry name" value="PAS"/>
    <property type="match status" value="4"/>
</dbReference>
<dbReference type="NCBIfam" id="TIGR00229">
    <property type="entry name" value="sensory_box"/>
    <property type="match status" value="3"/>
</dbReference>
<dbReference type="InterPro" id="IPR004358">
    <property type="entry name" value="Sig_transdc_His_kin-like_C"/>
</dbReference>
<dbReference type="Pfam" id="PF02518">
    <property type="entry name" value="HATPase_c"/>
    <property type="match status" value="1"/>
</dbReference>
<dbReference type="GO" id="GO:0006355">
    <property type="term" value="P:regulation of DNA-templated transcription"/>
    <property type="evidence" value="ECO:0007669"/>
    <property type="project" value="InterPro"/>
</dbReference>
<keyword evidence="6" id="KW-0812">Transmembrane</keyword>
<dbReference type="SUPFAM" id="SSF55874">
    <property type="entry name" value="ATPase domain of HSP90 chaperone/DNA topoisomerase II/histidine kinase"/>
    <property type="match status" value="1"/>
</dbReference>
<dbReference type="InterPro" id="IPR013767">
    <property type="entry name" value="PAS_fold"/>
</dbReference>
<proteinExistence type="predicted"/>
<dbReference type="GO" id="GO:0016020">
    <property type="term" value="C:membrane"/>
    <property type="evidence" value="ECO:0007669"/>
    <property type="project" value="UniProtKB-SubCell"/>
</dbReference>
<evidence type="ECO:0000256" key="13">
    <source>
        <dbReference type="SAM" id="Coils"/>
    </source>
</evidence>
<feature type="domain" description="PAC" evidence="16">
    <location>
        <begin position="753"/>
        <end position="805"/>
    </location>
</feature>
<dbReference type="AlphaFoldDB" id="A0A2K8Z042"/>
<dbReference type="PROSITE" id="PS50109">
    <property type="entry name" value="HIS_KIN"/>
    <property type="match status" value="1"/>
</dbReference>
<feature type="domain" description="PAC" evidence="16">
    <location>
        <begin position="499"/>
        <end position="552"/>
    </location>
</feature>
<dbReference type="SMART" id="SM00388">
    <property type="entry name" value="HisKA"/>
    <property type="match status" value="1"/>
</dbReference>
<dbReference type="InterPro" id="IPR003594">
    <property type="entry name" value="HATPase_dom"/>
</dbReference>
<dbReference type="OrthoDB" id="890870at2"/>
<dbReference type="Pfam" id="PF00512">
    <property type="entry name" value="HisKA"/>
    <property type="match status" value="1"/>
</dbReference>
<dbReference type="SUPFAM" id="SSF47384">
    <property type="entry name" value="Homodimeric domain of signal transducing histidine kinase"/>
    <property type="match status" value="1"/>
</dbReference>
<keyword evidence="12" id="KW-0472">Membrane</keyword>
<dbReference type="SMART" id="SM00086">
    <property type="entry name" value="PAC"/>
    <property type="match status" value="3"/>
</dbReference>
<dbReference type="InterPro" id="IPR000014">
    <property type="entry name" value="PAS"/>
</dbReference>
<accession>A0A2K8Z042</accession>
<dbReference type="CDD" id="cd00075">
    <property type="entry name" value="HATPase"/>
    <property type="match status" value="1"/>
</dbReference>
<keyword evidence="11" id="KW-0902">Two-component regulatory system</keyword>
<feature type="domain" description="PAS" evidence="15">
    <location>
        <begin position="553"/>
        <end position="623"/>
    </location>
</feature>
<evidence type="ECO:0000256" key="8">
    <source>
        <dbReference type="ARBA" id="ARBA00022777"/>
    </source>
</evidence>
<feature type="domain" description="PAS" evidence="15">
    <location>
        <begin position="282"/>
        <end position="353"/>
    </location>
</feature>
<dbReference type="Gene3D" id="1.10.287.130">
    <property type="match status" value="1"/>
</dbReference>
<dbReference type="InterPro" id="IPR013655">
    <property type="entry name" value="PAS_fold_3"/>
</dbReference>
<dbReference type="InterPro" id="IPR035965">
    <property type="entry name" value="PAS-like_dom_sf"/>
</dbReference>
<reference evidence="17 18" key="1">
    <citation type="submission" date="2017-11" db="EMBL/GenBank/DDBJ databases">
        <title>Taxonomic description and genome sequences of Spirosoma HA7 sp. nov., isolated from pollen microhabitat of Corylus avellana.</title>
        <authorList>
            <person name="Ambika Manirajan B."/>
            <person name="Suarez C."/>
            <person name="Ratering S."/>
            <person name="Geissler-Plaum R."/>
            <person name="Cardinale M."/>
            <person name="Sylvia S."/>
        </authorList>
    </citation>
    <scope>NUCLEOTIDE SEQUENCE [LARGE SCALE GENOMIC DNA]</scope>
    <source>
        <strain evidence="17 18">HA7</strain>
    </source>
</reference>
<dbReference type="KEGG" id="spir:CWM47_16270"/>
<keyword evidence="10" id="KW-1133">Transmembrane helix</keyword>
<dbReference type="EC" id="2.7.13.3" evidence="3"/>
<dbReference type="CDD" id="cd00082">
    <property type="entry name" value="HisKA"/>
    <property type="match status" value="1"/>
</dbReference>
<evidence type="ECO:0000256" key="11">
    <source>
        <dbReference type="ARBA" id="ARBA00023012"/>
    </source>
</evidence>
<evidence type="ECO:0000256" key="6">
    <source>
        <dbReference type="ARBA" id="ARBA00022692"/>
    </source>
</evidence>
<evidence type="ECO:0000313" key="17">
    <source>
        <dbReference type="EMBL" id="AUD03253.1"/>
    </source>
</evidence>
<feature type="coiled-coil region" evidence="13">
    <location>
        <begin position="251"/>
        <end position="278"/>
    </location>
</feature>
<dbReference type="SMART" id="SM00387">
    <property type="entry name" value="HATPase_c"/>
    <property type="match status" value="1"/>
</dbReference>
<dbReference type="GO" id="GO:0030295">
    <property type="term" value="F:protein kinase activator activity"/>
    <property type="evidence" value="ECO:0007669"/>
    <property type="project" value="TreeGrafter"/>
</dbReference>
<dbReference type="InterPro" id="IPR036890">
    <property type="entry name" value="HATPase_C_sf"/>
</dbReference>
<protein>
    <recommendedName>
        <fullName evidence="3">histidine kinase</fullName>
        <ecNumber evidence="3">2.7.13.3</ecNumber>
    </recommendedName>
</protein>
<keyword evidence="9" id="KW-0067">ATP-binding</keyword>
<feature type="domain" description="PAS" evidence="15">
    <location>
        <begin position="680"/>
        <end position="754"/>
    </location>
</feature>
<evidence type="ECO:0000313" key="18">
    <source>
        <dbReference type="Proteomes" id="UP000232883"/>
    </source>
</evidence>
<dbReference type="InterPro" id="IPR036097">
    <property type="entry name" value="HisK_dim/P_sf"/>
</dbReference>
<dbReference type="InterPro" id="IPR001610">
    <property type="entry name" value="PAC"/>
</dbReference>
<evidence type="ECO:0000256" key="9">
    <source>
        <dbReference type="ARBA" id="ARBA00022840"/>
    </source>
</evidence>
<keyword evidence="7" id="KW-0547">Nucleotide-binding</keyword>
<evidence type="ECO:0000256" key="3">
    <source>
        <dbReference type="ARBA" id="ARBA00012438"/>
    </source>
</evidence>
<sequence>MTSDLLIGDLANLPIGVLVCELTKGPPDPRKELVITYQNPFASALLGASPTSTTSLLLRDIPLLQSLTETAFAVLETGVSLTTELFDQDKGQRIDCSLHRVKGKCVFYVKTDTAKTTKSNNQPDRTDNYLIESLRASNQLFQAVIDTIPSGLALLQPIRQNGTIVDFKYLVNNPVNSAITGLSQEAILKQPLLVLFPHLLHNGLFRMMVEVALTGEAQHIQLQDQLPSGAFWGNFSMVRVGENVLFTVHDITRLKQVEDELRQTNAELEQRVANRSAEVRHLSALQRAILQYAGLAITVIDTNGIIQLVNPAMEDLTGYSTDELIGKVTPSSLREPVSHQQRLDQLKPDLNNAVLEGDELVRAFVTKNNFLRRENTLLSKNGQAIPVLSTVSGLYDDEQKLIGFVDIITDISHLKAIEQALVQANQRSQLATRAGKLSIWEWNLLTDEILLDENFYTYYDLPDNTRIYCLDDIKQLVHPDDLRHFNQYIQEVSIGQKPFDVEFRIILPITKTIHYIKADGSFIHNEEGLGNRMIGILWDRTSERQAGQALRASEQRYRSLVDHLKEIVFQTDANGLWIYLNPAWEEVTGFANRESVGTFFLDYIFPEDRISTIQLFEAIRKNQKLLVQHTIRYIHKDGGYRWIDVHAQVMLDNRRVMTGITGTLTDITERKKAEEAIIESEQRFRDIAENVDEIFWIRDINEPRFTYINRAYEKFTGQLAESIYKNSLLFLDFIVEEDRARVMNYFVRNGKDSSFQFRARHQNGSIRHLDVKLFKVDNDEGVLIRRIGVATDVTTAIEKELIMEESLQKERTLNVLKSQFISTASHEFRTPLTVISSSVELVKYYTDSNPGNPSVINKHLNTISKKVTSLNNLIDDTLAISKIDNGKIEIKVELTDLVSIIDSIVTFSFSDRDDNRHVERIIVGTPVAVSIDKKLTDHVITNLLSNAFKFSTQNPVLTINFQQEDITVAVSDKGIGIPAKDIPDLFGKFFRASNASGFQGTGLGLAICQEYITLQKGRISLDSKEGVGTTFTIFLGKNISYPQTTLKSCG</sequence>
<dbReference type="GO" id="GO:0007234">
    <property type="term" value="P:osmosensory signaling via phosphorelay pathway"/>
    <property type="evidence" value="ECO:0007669"/>
    <property type="project" value="TreeGrafter"/>
</dbReference>
<feature type="domain" description="PAC" evidence="16">
    <location>
        <begin position="371"/>
        <end position="423"/>
    </location>
</feature>
<dbReference type="PROSITE" id="PS50112">
    <property type="entry name" value="PAS"/>
    <property type="match status" value="3"/>
</dbReference>
<dbReference type="PANTHER" id="PTHR42878">
    <property type="entry name" value="TWO-COMPONENT HISTIDINE KINASE"/>
    <property type="match status" value="1"/>
</dbReference>
<evidence type="ECO:0000259" key="15">
    <source>
        <dbReference type="PROSITE" id="PS50112"/>
    </source>
</evidence>
<dbReference type="InterPro" id="IPR005467">
    <property type="entry name" value="His_kinase_dom"/>
</dbReference>
<keyword evidence="18" id="KW-1185">Reference proteome</keyword>
<comment type="catalytic activity">
    <reaction evidence="1">
        <text>ATP + protein L-histidine = ADP + protein N-phospho-L-histidine.</text>
        <dbReference type="EC" id="2.7.13.3"/>
    </reaction>
</comment>
<dbReference type="Proteomes" id="UP000232883">
    <property type="component" value="Chromosome"/>
</dbReference>
<feature type="domain" description="PAC" evidence="16">
    <location>
        <begin position="627"/>
        <end position="679"/>
    </location>
</feature>
<dbReference type="Pfam" id="PF08447">
    <property type="entry name" value="PAS_3"/>
    <property type="match status" value="2"/>
</dbReference>
<evidence type="ECO:0000256" key="2">
    <source>
        <dbReference type="ARBA" id="ARBA00004141"/>
    </source>
</evidence>
<evidence type="ECO:0000256" key="7">
    <source>
        <dbReference type="ARBA" id="ARBA00022741"/>
    </source>
</evidence>
<dbReference type="InterPro" id="IPR050351">
    <property type="entry name" value="BphY/WalK/GraS-like"/>
</dbReference>
<feature type="domain" description="Histidine kinase" evidence="14">
    <location>
        <begin position="823"/>
        <end position="1039"/>
    </location>
</feature>
<dbReference type="GO" id="GO:0000156">
    <property type="term" value="F:phosphorelay response regulator activity"/>
    <property type="evidence" value="ECO:0007669"/>
    <property type="project" value="TreeGrafter"/>
</dbReference>
<organism evidence="17 18">
    <name type="scientific">Spirosoma pollinicola</name>
    <dbReference type="NCBI Taxonomy" id="2057025"/>
    <lineage>
        <taxon>Bacteria</taxon>
        <taxon>Pseudomonadati</taxon>
        <taxon>Bacteroidota</taxon>
        <taxon>Cytophagia</taxon>
        <taxon>Cytophagales</taxon>
        <taxon>Cytophagaceae</taxon>
        <taxon>Spirosoma</taxon>
    </lineage>
</organism>
<dbReference type="GO" id="GO:0000155">
    <property type="term" value="F:phosphorelay sensor kinase activity"/>
    <property type="evidence" value="ECO:0007669"/>
    <property type="project" value="InterPro"/>
</dbReference>
<evidence type="ECO:0000259" key="16">
    <source>
        <dbReference type="PROSITE" id="PS50113"/>
    </source>
</evidence>
<dbReference type="PROSITE" id="PS50113">
    <property type="entry name" value="PAC"/>
    <property type="match status" value="4"/>
</dbReference>
<gene>
    <name evidence="17" type="ORF">CWM47_16270</name>
</gene>
<dbReference type="InterPro" id="IPR000700">
    <property type="entry name" value="PAS-assoc_C"/>
</dbReference>
<dbReference type="InterPro" id="IPR003661">
    <property type="entry name" value="HisK_dim/P_dom"/>
</dbReference>
<comment type="subcellular location">
    <subcellularLocation>
        <location evidence="2">Membrane</location>
        <topology evidence="2">Multi-pass membrane protein</topology>
    </subcellularLocation>
</comment>
<evidence type="ECO:0000259" key="14">
    <source>
        <dbReference type="PROSITE" id="PS50109"/>
    </source>
</evidence>
<evidence type="ECO:0000256" key="12">
    <source>
        <dbReference type="ARBA" id="ARBA00023136"/>
    </source>
</evidence>
<dbReference type="Gene3D" id="2.10.70.100">
    <property type="match status" value="1"/>
</dbReference>
<keyword evidence="13" id="KW-0175">Coiled coil</keyword>
<evidence type="ECO:0000256" key="1">
    <source>
        <dbReference type="ARBA" id="ARBA00000085"/>
    </source>
</evidence>
<dbReference type="PANTHER" id="PTHR42878:SF7">
    <property type="entry name" value="SENSOR HISTIDINE KINASE GLRK"/>
    <property type="match status" value="1"/>
</dbReference>
<keyword evidence="5" id="KW-0808">Transferase</keyword>
<name>A0A2K8Z042_9BACT</name>
<evidence type="ECO:0000256" key="10">
    <source>
        <dbReference type="ARBA" id="ARBA00022989"/>
    </source>
</evidence>
<dbReference type="Pfam" id="PF00989">
    <property type="entry name" value="PAS"/>
    <property type="match status" value="2"/>
</dbReference>
<keyword evidence="8" id="KW-0418">Kinase</keyword>
<evidence type="ECO:0000256" key="5">
    <source>
        <dbReference type="ARBA" id="ARBA00022679"/>
    </source>
</evidence>
<dbReference type="RefSeq" id="WP_100989288.1">
    <property type="nucleotide sequence ID" value="NZ_CP025096.1"/>
</dbReference>
<evidence type="ECO:0000256" key="4">
    <source>
        <dbReference type="ARBA" id="ARBA00022553"/>
    </source>
</evidence>
<dbReference type="CDD" id="cd00130">
    <property type="entry name" value="PAS"/>
    <property type="match status" value="3"/>
</dbReference>